<accession>A0A1V5ZMP1</accession>
<name>A0A1V5ZMP1_9BACT</name>
<comment type="caution">
    <text evidence="1">The sequence shown here is derived from an EMBL/GenBank/DDBJ whole genome shotgun (WGS) entry which is preliminary data.</text>
</comment>
<proteinExistence type="predicted"/>
<gene>
    <name evidence="1" type="ORF">BWY04_00896</name>
</gene>
<dbReference type="EMBL" id="MWDB01000019">
    <property type="protein sequence ID" value="OQB41306.1"/>
    <property type="molecule type" value="Genomic_DNA"/>
</dbReference>
<organism evidence="1">
    <name type="scientific">candidate division CPR1 bacterium ADurb.Bin160</name>
    <dbReference type="NCBI Taxonomy" id="1852826"/>
    <lineage>
        <taxon>Bacteria</taxon>
        <taxon>candidate division CPR1</taxon>
    </lineage>
</organism>
<evidence type="ECO:0000313" key="1">
    <source>
        <dbReference type="EMBL" id="OQB41306.1"/>
    </source>
</evidence>
<reference evidence="1" key="1">
    <citation type="submission" date="2017-02" db="EMBL/GenBank/DDBJ databases">
        <title>Delving into the versatile metabolic prowess of the omnipresent phylum Bacteroidetes.</title>
        <authorList>
            <person name="Nobu M.K."/>
            <person name="Mei R."/>
            <person name="Narihiro T."/>
            <person name="Kuroda K."/>
            <person name="Liu W.-T."/>
        </authorList>
    </citation>
    <scope>NUCLEOTIDE SEQUENCE</scope>
    <source>
        <strain evidence="1">ADurb.Bin160</strain>
    </source>
</reference>
<protein>
    <submittedName>
        <fullName evidence="1">Uncharacterized protein</fullName>
    </submittedName>
</protein>
<dbReference type="Proteomes" id="UP000485621">
    <property type="component" value="Unassembled WGS sequence"/>
</dbReference>
<dbReference type="AlphaFoldDB" id="A0A1V5ZMP1"/>
<sequence>MITFFKFILVECICSLIGYKPLKSLIKQVSNVSGWLNYSKFEKALYLTKYCGHGFFVVVDFIVGSIERKGFRDYGIQLRFLPKKQLIERSKICTVSSLILDFTDILAIHDEDLRNVSVEGF</sequence>